<evidence type="ECO:0000256" key="2">
    <source>
        <dbReference type="SAM" id="Phobius"/>
    </source>
</evidence>
<reference evidence="3 4" key="1">
    <citation type="submission" date="2021-06" db="EMBL/GenBank/DDBJ databases">
        <authorList>
            <person name="Sun Q."/>
            <person name="Li D."/>
        </authorList>
    </citation>
    <scope>NUCLEOTIDE SEQUENCE [LARGE SCALE GENOMIC DNA]</scope>
    <source>
        <strain evidence="3 4">N19</strain>
    </source>
</reference>
<organism evidence="3 4">
    <name type="scientific">Intestinibacter bartlettii</name>
    <dbReference type="NCBI Taxonomy" id="261299"/>
    <lineage>
        <taxon>Bacteria</taxon>
        <taxon>Bacillati</taxon>
        <taxon>Bacillota</taxon>
        <taxon>Clostridia</taxon>
        <taxon>Peptostreptococcales</taxon>
        <taxon>Peptostreptococcaceae</taxon>
        <taxon>Intestinibacter</taxon>
    </lineage>
</organism>
<name>A0ABS6DVN9_9FIRM</name>
<keyword evidence="2" id="KW-0472">Membrane</keyword>
<feature type="coiled-coil region" evidence="1">
    <location>
        <begin position="60"/>
        <end position="87"/>
    </location>
</feature>
<accession>A0ABS6DVN9</accession>
<evidence type="ECO:0000313" key="4">
    <source>
        <dbReference type="Proteomes" id="UP001196301"/>
    </source>
</evidence>
<keyword evidence="2" id="KW-0812">Transmembrane</keyword>
<keyword evidence="1" id="KW-0175">Coiled coil</keyword>
<protein>
    <submittedName>
        <fullName evidence="3">Uncharacterized protein</fullName>
    </submittedName>
</protein>
<dbReference type="EMBL" id="JAHLOQ010000006">
    <property type="protein sequence ID" value="MBU5335508.1"/>
    <property type="molecule type" value="Genomic_DNA"/>
</dbReference>
<keyword evidence="4" id="KW-1185">Reference proteome</keyword>
<gene>
    <name evidence="3" type="ORF">KQI20_03555</name>
</gene>
<proteinExistence type="predicted"/>
<comment type="caution">
    <text evidence="3">The sequence shown here is derived from an EMBL/GenBank/DDBJ whole genome shotgun (WGS) entry which is preliminary data.</text>
</comment>
<feature type="transmembrane region" description="Helical" evidence="2">
    <location>
        <begin position="224"/>
        <end position="243"/>
    </location>
</feature>
<feature type="transmembrane region" description="Helical" evidence="2">
    <location>
        <begin position="90"/>
        <end position="108"/>
    </location>
</feature>
<dbReference type="RefSeq" id="WP_216568645.1">
    <property type="nucleotide sequence ID" value="NZ_JAHLOQ010000006.1"/>
</dbReference>
<evidence type="ECO:0000256" key="1">
    <source>
        <dbReference type="SAM" id="Coils"/>
    </source>
</evidence>
<evidence type="ECO:0000313" key="3">
    <source>
        <dbReference type="EMBL" id="MBU5335508.1"/>
    </source>
</evidence>
<sequence>MNKIDKYLCDLFNNDNSSGISELKEELRGHLLDMADEFISQGHSKEEVYDMAINKFDIDNDVLKILCENAKENNKKLEGRNKIITKSIKFTKIITLLSAVIFVISFVFSNMGIAQKTQHNKWIDESKKFEEVFNKFVSSREVNSIDQYKSELDKLLKSDEWDSVYRLYVYDDENIFSEPVYTYQVKGGTSNFETSGQTEKNEKGQVLYYRLKLKDIVSTKIVDTVKIISIYTSLIFLVIFMVLKRQYKKL</sequence>
<keyword evidence="2" id="KW-1133">Transmembrane helix</keyword>
<dbReference type="Proteomes" id="UP001196301">
    <property type="component" value="Unassembled WGS sequence"/>
</dbReference>